<reference evidence="11" key="6">
    <citation type="submission" date="2023-08" db="EMBL/GenBank/DDBJ databases">
        <title>Mucin Metabolism Genes Underlie the Key Renovations of Bacteroides xylanisolvens Genomes in Captive Great Apes.</title>
        <authorList>
            <person name="Nishida A.H."/>
        </authorList>
    </citation>
    <scope>NUCLEOTIDE SEQUENCE</scope>
    <source>
        <strain evidence="11">P13.H9</strain>
    </source>
</reference>
<dbReference type="InterPro" id="IPR012944">
    <property type="entry name" value="SusD_RagB_dom"/>
</dbReference>
<reference evidence="9" key="4">
    <citation type="journal article" date="2021" name="PeerJ">
        <title>Extensive microbial diversity within the chicken gut microbiome revealed by metagenomics and culture.</title>
        <authorList>
            <person name="Gilroy R."/>
            <person name="Ravi A."/>
            <person name="Getino M."/>
            <person name="Pursley I."/>
            <person name="Horton D.L."/>
            <person name="Alikhan N.F."/>
            <person name="Baker D."/>
            <person name="Gharbi K."/>
            <person name="Hall N."/>
            <person name="Watson M."/>
            <person name="Adriaenssens E.M."/>
            <person name="Foster-Nyarko E."/>
            <person name="Jarju S."/>
            <person name="Secka A."/>
            <person name="Antonio M."/>
            <person name="Oren A."/>
            <person name="Chaudhuri R.R."/>
            <person name="La Ragione R."/>
            <person name="Hildebrand F."/>
            <person name="Pallen M.J."/>
        </authorList>
    </citation>
    <scope>NUCLEOTIDE SEQUENCE</scope>
    <source>
        <strain evidence="9">CHK154-13316</strain>
    </source>
</reference>
<dbReference type="InterPro" id="IPR033985">
    <property type="entry name" value="SusD-like_N"/>
</dbReference>
<dbReference type="RefSeq" id="WP_004313668.1">
    <property type="nucleotide sequence ID" value="NZ_CABKPA010000034.1"/>
</dbReference>
<dbReference type="EMBL" id="JAIWYE010000011">
    <property type="protein sequence ID" value="MCA4702738.1"/>
    <property type="molecule type" value="Genomic_DNA"/>
</dbReference>
<feature type="domain" description="RagB/SusD" evidence="7">
    <location>
        <begin position="304"/>
        <end position="736"/>
    </location>
</feature>
<proteinExistence type="inferred from homology"/>
<feature type="region of interest" description="Disordered" evidence="6">
    <location>
        <begin position="325"/>
        <end position="344"/>
    </location>
</feature>
<sequence>MKRKHILIASVALMATSFLESCSDEFLQDKKNYDYASPQDAYNNYSGALARVNDIYKFIMPDVKGAPSFQYNSTGDSDAQSQSTEEYSGFGAFVDPRTPLTYQTGNNPVPDYFHGSSGNIQTMTYGIIRNCNDAIEGIEGSTLSQEQKNELLGQLYFLRAWRYYNLLKWYGGVPIVDKVQEVTAESVTPRSTTKACIDFICNDLKKSSELLAPFTQNGGWTGKDLGRVTSGTAEALLGRVRLLYASPLFNRSNDVNRWQQAYDDIKASIAVLEKCGNGLQNFEAPGNNAAGWAKLFSEVEGNKEAVMITLYNTTASTSAADYSKNNPWERGIRPKNTLGNGGKNPSGMMVDLFPMADGKRPATYGSYTKLETSEYTYDTNPESPTCTPVFMNRDPRFYRTFAFPGVHWHFKGDPRNDKNNNPYDGSSYELWNYVWYTSEKDRDDIESGNTYGADNLLDNVKGLYIRKRSDDLQVSSNPRYQYSQENGFTYNANPYIEIRYAEVLLNYAEAACGLAYAKGGDNALLKEAVDRLKLIRQRVGYTGDCGLQANLESDPAACMSAILYERQIELAYEGKRFDDCRRWLLYDGDGMGGGLYTDDLPASWKLTGWNGNTCNWLGVVPLNGQRRDNIEYRVRNDYNNGLGGNSWPVGDASKNPDPLKDIKRPKALDLNEDISTSQETLKEFYDTYLIRKKKKGDSYDSNKGEYKITFYPRYYFLGLNQGAQGANSAVQQTIGWGDYNNGGANGTFDPLAE</sequence>
<evidence type="ECO:0000256" key="1">
    <source>
        <dbReference type="ARBA" id="ARBA00004442"/>
    </source>
</evidence>
<evidence type="ECO:0000256" key="5">
    <source>
        <dbReference type="ARBA" id="ARBA00023237"/>
    </source>
</evidence>
<dbReference type="Proteomes" id="UP001198461">
    <property type="component" value="Unassembled WGS sequence"/>
</dbReference>
<name>A0A1Y4VNC0_9BACE</name>
<dbReference type="EMBL" id="WDER01000043">
    <property type="protein sequence ID" value="KAB6081145.1"/>
    <property type="molecule type" value="Genomic_DNA"/>
</dbReference>
<dbReference type="Pfam" id="PF07980">
    <property type="entry name" value="SusD_RagB"/>
    <property type="match status" value="1"/>
</dbReference>
<evidence type="ECO:0000256" key="4">
    <source>
        <dbReference type="ARBA" id="ARBA00023136"/>
    </source>
</evidence>
<dbReference type="AlphaFoldDB" id="A0A1Y4VNC0"/>
<protein>
    <submittedName>
        <fullName evidence="12">RagB/SusD family nutrient uptake outer membrane protein</fullName>
    </submittedName>
</protein>
<evidence type="ECO:0000259" key="8">
    <source>
        <dbReference type="Pfam" id="PF14322"/>
    </source>
</evidence>
<feature type="domain" description="SusD-like N-terminal" evidence="8">
    <location>
        <begin position="119"/>
        <end position="213"/>
    </location>
</feature>
<comment type="caution">
    <text evidence="12">The sequence shown here is derived from an EMBL/GenBank/DDBJ whole genome shotgun (WGS) entry which is preliminary data.</text>
</comment>
<comment type="similarity">
    <text evidence="2">Belongs to the SusD family.</text>
</comment>
<keyword evidence="3" id="KW-0732">Signal</keyword>
<evidence type="ECO:0000313" key="13">
    <source>
        <dbReference type="Proteomes" id="UP000196036"/>
    </source>
</evidence>
<evidence type="ECO:0000313" key="10">
    <source>
        <dbReference type="EMBL" id="KAB6081145.1"/>
    </source>
</evidence>
<dbReference type="EMBL" id="NFLW01000013">
    <property type="protein sequence ID" value="OUQ70716.1"/>
    <property type="molecule type" value="Genomic_DNA"/>
</dbReference>
<reference evidence="12" key="2">
    <citation type="journal article" date="2018" name="BMC Genomics">
        <title>Whole genome sequencing and function prediction of 133 gut anaerobes isolated from chicken caecum in pure cultures.</title>
        <authorList>
            <person name="Medvecky M."/>
            <person name="Cejkova D."/>
            <person name="Polansky O."/>
            <person name="Karasova D."/>
            <person name="Kubasova T."/>
            <person name="Cizek A."/>
            <person name="Rychlik I."/>
        </authorList>
    </citation>
    <scope>NUCLEOTIDE SEQUENCE</scope>
    <source>
        <strain evidence="12">An109</strain>
    </source>
</reference>
<dbReference type="Gene3D" id="1.25.40.390">
    <property type="match status" value="1"/>
</dbReference>
<evidence type="ECO:0000313" key="14">
    <source>
        <dbReference type="Proteomes" id="UP000474077"/>
    </source>
</evidence>
<evidence type="ECO:0000259" key="7">
    <source>
        <dbReference type="Pfam" id="PF07980"/>
    </source>
</evidence>
<evidence type="ECO:0000313" key="9">
    <source>
        <dbReference type="EMBL" id="HJG11289.1"/>
    </source>
</evidence>
<reference evidence="13" key="1">
    <citation type="submission" date="2017-04" db="EMBL/GenBank/DDBJ databases">
        <title>Function of individual gut microbiota members based on whole genome sequencing of pure cultures obtained from chicken caecum.</title>
        <authorList>
            <person name="Medvecky M."/>
            <person name="Cejkova D."/>
            <person name="Polansky O."/>
            <person name="Karasova D."/>
            <person name="Kubasova T."/>
            <person name="Cizek A."/>
            <person name="Rychlik I."/>
        </authorList>
    </citation>
    <scope>NUCLEOTIDE SEQUENCE [LARGE SCALE GENOMIC DNA]</scope>
    <source>
        <strain evidence="13">An109</strain>
    </source>
</reference>
<gene>
    <name evidence="12" type="ORF">B5E52_08540</name>
    <name evidence="10" type="ORF">GA560_15050</name>
    <name evidence="9" type="ORF">K8V07_05105</name>
    <name evidence="11" type="ORF">LD004_03800</name>
</gene>
<evidence type="ECO:0000256" key="3">
    <source>
        <dbReference type="ARBA" id="ARBA00022729"/>
    </source>
</evidence>
<dbReference type="SUPFAM" id="SSF48452">
    <property type="entry name" value="TPR-like"/>
    <property type="match status" value="1"/>
</dbReference>
<reference evidence="10 14" key="3">
    <citation type="journal article" date="2019" name="Nat. Med.">
        <title>A library of human gut bacterial isolates paired with longitudinal multiomics data enables mechanistic microbiome research.</title>
        <authorList>
            <person name="Poyet M."/>
            <person name="Groussin M."/>
            <person name="Gibbons S.M."/>
            <person name="Avila-Pacheco J."/>
            <person name="Jiang X."/>
            <person name="Kearney S.M."/>
            <person name="Perrotta A.R."/>
            <person name="Berdy B."/>
            <person name="Zhao S."/>
            <person name="Lieberman T.D."/>
            <person name="Swanson P.K."/>
            <person name="Smith M."/>
            <person name="Roesemann S."/>
            <person name="Alexander J.E."/>
            <person name="Rich S.A."/>
            <person name="Livny J."/>
            <person name="Vlamakis H."/>
            <person name="Clish C."/>
            <person name="Bullock K."/>
            <person name="Deik A."/>
            <person name="Scott J."/>
            <person name="Pierce K.A."/>
            <person name="Xavier R.J."/>
            <person name="Alm E.J."/>
        </authorList>
    </citation>
    <scope>NUCLEOTIDE SEQUENCE [LARGE SCALE GENOMIC DNA]</scope>
    <source>
        <strain evidence="10 14">BIOML-A73</strain>
    </source>
</reference>
<reference evidence="9" key="5">
    <citation type="submission" date="2021-09" db="EMBL/GenBank/DDBJ databases">
        <authorList>
            <person name="Gilroy R."/>
        </authorList>
    </citation>
    <scope>NUCLEOTIDE SEQUENCE</scope>
    <source>
        <strain evidence="9">CHK154-13316</strain>
    </source>
</reference>
<evidence type="ECO:0000313" key="11">
    <source>
        <dbReference type="EMBL" id="MCA4702738.1"/>
    </source>
</evidence>
<keyword evidence="4" id="KW-0472">Membrane</keyword>
<dbReference type="Proteomes" id="UP000196036">
    <property type="component" value="Unassembled WGS sequence"/>
</dbReference>
<dbReference type="Proteomes" id="UP000747074">
    <property type="component" value="Unassembled WGS sequence"/>
</dbReference>
<accession>A0A1Y4VNC0</accession>
<dbReference type="EMBL" id="DYVL01000067">
    <property type="protein sequence ID" value="HJG11289.1"/>
    <property type="molecule type" value="Genomic_DNA"/>
</dbReference>
<comment type="subcellular location">
    <subcellularLocation>
        <location evidence="1">Cell outer membrane</location>
    </subcellularLocation>
</comment>
<evidence type="ECO:0000256" key="6">
    <source>
        <dbReference type="SAM" id="MobiDB-lite"/>
    </source>
</evidence>
<evidence type="ECO:0000313" key="12">
    <source>
        <dbReference type="EMBL" id="OUQ70716.1"/>
    </source>
</evidence>
<keyword evidence="5" id="KW-0998">Cell outer membrane</keyword>
<dbReference type="InterPro" id="IPR011990">
    <property type="entry name" value="TPR-like_helical_dom_sf"/>
</dbReference>
<evidence type="ECO:0000256" key="2">
    <source>
        <dbReference type="ARBA" id="ARBA00006275"/>
    </source>
</evidence>
<dbReference type="GO" id="GO:0009279">
    <property type="term" value="C:cell outer membrane"/>
    <property type="evidence" value="ECO:0007669"/>
    <property type="project" value="UniProtKB-SubCell"/>
</dbReference>
<organism evidence="12 13">
    <name type="scientific">Bacteroides xylanisolvens</name>
    <dbReference type="NCBI Taxonomy" id="371601"/>
    <lineage>
        <taxon>Bacteria</taxon>
        <taxon>Pseudomonadati</taxon>
        <taxon>Bacteroidota</taxon>
        <taxon>Bacteroidia</taxon>
        <taxon>Bacteroidales</taxon>
        <taxon>Bacteroidaceae</taxon>
        <taxon>Bacteroides</taxon>
    </lineage>
</organism>
<dbReference type="Pfam" id="PF14322">
    <property type="entry name" value="SusD-like_3"/>
    <property type="match status" value="1"/>
</dbReference>
<dbReference type="Proteomes" id="UP000474077">
    <property type="component" value="Unassembled WGS sequence"/>
</dbReference>